<dbReference type="AlphaFoldDB" id="A0A2H0RNB8"/>
<keyword evidence="1" id="KW-1133">Transmembrane helix</keyword>
<dbReference type="SUPFAM" id="SSF48452">
    <property type="entry name" value="TPR-like"/>
    <property type="match status" value="1"/>
</dbReference>
<sequence>MAYGFRKSIRLGKGVKLNLSKSGLGVSAGVKGLRVGMNSKGSYVHGSIPGTGIYSRQQISGGNSSTGAQDFTRGLVGCGTFVGVVILLILTVIAPPVGLLGWAVIGYFYWKHTKTAPYKNKRAKNAIDKHDIDSARLILNEIQKPNRETHFLICLLDYADKNYAEAVKGFQALREEEEPPMGAIYPLADSLVELQRYSEATSLLQKLCEGDEKETRYLNLLARCFSQQGKHELAIETLKKAPTRKRNLDQDLLETLYQLGVSSEALGKPKDAKRYYERVCAEDASYQDVNERLEGIGS</sequence>
<evidence type="ECO:0000313" key="4">
    <source>
        <dbReference type="Proteomes" id="UP000230084"/>
    </source>
</evidence>
<gene>
    <name evidence="3" type="ORF">COV06_01430</name>
</gene>
<keyword evidence="1" id="KW-0812">Transmembrane</keyword>
<dbReference type="SMART" id="SM00028">
    <property type="entry name" value="TPR"/>
    <property type="match status" value="2"/>
</dbReference>
<feature type="transmembrane region" description="Helical" evidence="1">
    <location>
        <begin position="81"/>
        <end position="110"/>
    </location>
</feature>
<keyword evidence="1" id="KW-0472">Membrane</keyword>
<dbReference type="InterPro" id="IPR025330">
    <property type="entry name" value="DUF4236"/>
</dbReference>
<dbReference type="Pfam" id="PF13181">
    <property type="entry name" value="TPR_8"/>
    <property type="match status" value="1"/>
</dbReference>
<dbReference type="InterPro" id="IPR011990">
    <property type="entry name" value="TPR-like_helical_dom_sf"/>
</dbReference>
<name>A0A2H0RNB8_9BACT</name>
<dbReference type="Gene3D" id="1.25.40.10">
    <property type="entry name" value="Tetratricopeptide repeat domain"/>
    <property type="match status" value="2"/>
</dbReference>
<dbReference type="EMBL" id="PCYM01000001">
    <property type="protein sequence ID" value="PIR48042.1"/>
    <property type="molecule type" value="Genomic_DNA"/>
</dbReference>
<feature type="domain" description="DUF4236" evidence="2">
    <location>
        <begin position="5"/>
        <end position="56"/>
    </location>
</feature>
<evidence type="ECO:0000256" key="1">
    <source>
        <dbReference type="SAM" id="Phobius"/>
    </source>
</evidence>
<dbReference type="Proteomes" id="UP000230084">
    <property type="component" value="Unassembled WGS sequence"/>
</dbReference>
<dbReference type="Pfam" id="PF13174">
    <property type="entry name" value="TPR_6"/>
    <property type="match status" value="1"/>
</dbReference>
<evidence type="ECO:0000313" key="3">
    <source>
        <dbReference type="EMBL" id="PIR48042.1"/>
    </source>
</evidence>
<comment type="caution">
    <text evidence="3">The sequence shown here is derived from an EMBL/GenBank/DDBJ whole genome shotgun (WGS) entry which is preliminary data.</text>
</comment>
<proteinExistence type="predicted"/>
<reference evidence="3 4" key="1">
    <citation type="submission" date="2017-09" db="EMBL/GenBank/DDBJ databases">
        <title>Depth-based differentiation of microbial function through sediment-hosted aquifers and enrichment of novel symbionts in the deep terrestrial subsurface.</title>
        <authorList>
            <person name="Probst A.J."/>
            <person name="Ladd B."/>
            <person name="Jarett J.K."/>
            <person name="Geller-Mcgrath D.E."/>
            <person name="Sieber C.M."/>
            <person name="Emerson J.B."/>
            <person name="Anantharaman K."/>
            <person name="Thomas B.C."/>
            <person name="Malmstrom R."/>
            <person name="Stieglmeier M."/>
            <person name="Klingl A."/>
            <person name="Woyke T."/>
            <person name="Ryan C.M."/>
            <person name="Banfield J.F."/>
        </authorList>
    </citation>
    <scope>NUCLEOTIDE SEQUENCE [LARGE SCALE GENOMIC DNA]</scope>
    <source>
        <strain evidence="3">CG10_big_fil_rev_8_21_14_0_10_50_16</strain>
    </source>
</reference>
<organism evidence="3 4">
    <name type="scientific">Candidatus Uhrbacteria bacterium CG10_big_fil_rev_8_21_14_0_10_50_16</name>
    <dbReference type="NCBI Taxonomy" id="1975039"/>
    <lineage>
        <taxon>Bacteria</taxon>
        <taxon>Candidatus Uhriibacteriota</taxon>
    </lineage>
</organism>
<protein>
    <recommendedName>
        <fullName evidence="2">DUF4236 domain-containing protein</fullName>
    </recommendedName>
</protein>
<evidence type="ECO:0000259" key="2">
    <source>
        <dbReference type="Pfam" id="PF14020"/>
    </source>
</evidence>
<dbReference type="Pfam" id="PF14020">
    <property type="entry name" value="DUF4236"/>
    <property type="match status" value="1"/>
</dbReference>
<dbReference type="InterPro" id="IPR019734">
    <property type="entry name" value="TPR_rpt"/>
</dbReference>
<accession>A0A2H0RNB8</accession>